<protein>
    <recommendedName>
        <fullName evidence="2">Aldolase</fullName>
    </recommendedName>
</protein>
<dbReference type="Pfam" id="PF07345">
    <property type="entry name" value="ATPaseInh_sub_z"/>
    <property type="match status" value="1"/>
</dbReference>
<evidence type="ECO:0008006" key="2">
    <source>
        <dbReference type="Google" id="ProtNLM"/>
    </source>
</evidence>
<dbReference type="InterPro" id="IPR038293">
    <property type="entry name" value="ATPase_inh_sub_z_sf"/>
</dbReference>
<accession>A0A3B0U239</accession>
<proteinExistence type="predicted"/>
<organism evidence="1">
    <name type="scientific">hydrothermal vent metagenome</name>
    <dbReference type="NCBI Taxonomy" id="652676"/>
    <lineage>
        <taxon>unclassified sequences</taxon>
        <taxon>metagenomes</taxon>
        <taxon>ecological metagenomes</taxon>
    </lineage>
</organism>
<gene>
    <name evidence="1" type="ORF">MNBD_ALPHA11-2346</name>
</gene>
<sequence>MSGFDEREKAQEAKFAHDAQLQFKAEARRNKLLALWAADLMSHANPDVYVGEVIASDFEEAGDDDVFRKVKADLVAAEQNVSDEDLRAKMNEFMATAREQVLSEV</sequence>
<dbReference type="Gene3D" id="1.10.790.20">
    <property type="entry name" value="Domain of unknown function DUF1476"/>
    <property type="match status" value="1"/>
</dbReference>
<dbReference type="AlphaFoldDB" id="A0A3B0U239"/>
<evidence type="ECO:0000313" key="1">
    <source>
        <dbReference type="EMBL" id="VAW24358.1"/>
    </source>
</evidence>
<dbReference type="EMBL" id="UOEQ01000525">
    <property type="protein sequence ID" value="VAW24358.1"/>
    <property type="molecule type" value="Genomic_DNA"/>
</dbReference>
<name>A0A3B0U239_9ZZZZ</name>
<dbReference type="InterPro" id="IPR009945">
    <property type="entry name" value="ATPase_inh_sub_z"/>
</dbReference>
<reference evidence="1" key="1">
    <citation type="submission" date="2018-06" db="EMBL/GenBank/DDBJ databases">
        <authorList>
            <person name="Zhirakovskaya E."/>
        </authorList>
    </citation>
    <scope>NUCLEOTIDE SEQUENCE</scope>
</reference>
<dbReference type="PIRSF" id="PIRSF031780">
    <property type="entry name" value="UCP031780"/>
    <property type="match status" value="1"/>
</dbReference>